<dbReference type="AlphaFoldDB" id="A0A444LII1"/>
<evidence type="ECO:0000313" key="1">
    <source>
        <dbReference type="EMBL" id="RWX78850.1"/>
    </source>
</evidence>
<proteinExistence type="predicted"/>
<evidence type="ECO:0008006" key="3">
    <source>
        <dbReference type="Google" id="ProtNLM"/>
    </source>
</evidence>
<keyword evidence="2" id="KW-1185">Reference proteome</keyword>
<comment type="caution">
    <text evidence="1">The sequence shown here is derived from an EMBL/GenBank/DDBJ whole genome shotgun (WGS) entry which is preliminary data.</text>
</comment>
<accession>A0A444LII1</accession>
<protein>
    <recommendedName>
        <fullName evidence="3">Glycosyltransferase family 1 protein</fullName>
    </recommendedName>
</protein>
<dbReference type="OrthoDB" id="7593532at2"/>
<organism evidence="1 2">
    <name type="scientific">Neorhizobium lilium</name>
    <dbReference type="NCBI Taxonomy" id="2503024"/>
    <lineage>
        <taxon>Bacteria</taxon>
        <taxon>Pseudomonadati</taxon>
        <taxon>Pseudomonadota</taxon>
        <taxon>Alphaproteobacteria</taxon>
        <taxon>Hyphomicrobiales</taxon>
        <taxon>Rhizobiaceae</taxon>
        <taxon>Rhizobium/Agrobacterium group</taxon>
        <taxon>Neorhizobium</taxon>
    </lineage>
</organism>
<dbReference type="RefSeq" id="WP_128442827.1">
    <property type="nucleotide sequence ID" value="NZ_SBIP01000002.1"/>
</dbReference>
<name>A0A444LII1_9HYPH</name>
<dbReference type="EMBL" id="SBIP01000002">
    <property type="protein sequence ID" value="RWX78850.1"/>
    <property type="molecule type" value="Genomic_DNA"/>
</dbReference>
<reference evidence="1 2" key="1">
    <citation type="submission" date="2019-01" db="EMBL/GenBank/DDBJ databases">
        <title>The draft genome of Rhizobium sp. 24NR.</title>
        <authorList>
            <person name="Liu L."/>
            <person name="Liang L."/>
            <person name="Shi S."/>
            <person name="Xu L."/>
            <person name="Wang X."/>
            <person name="Li L."/>
            <person name="Zhang X."/>
        </authorList>
    </citation>
    <scope>NUCLEOTIDE SEQUENCE [LARGE SCALE GENOMIC DNA]</scope>
    <source>
        <strain evidence="1 2">24NR</strain>
    </source>
</reference>
<gene>
    <name evidence="1" type="ORF">EPK99_09730</name>
</gene>
<evidence type="ECO:0000313" key="2">
    <source>
        <dbReference type="Proteomes" id="UP000287687"/>
    </source>
</evidence>
<dbReference type="Proteomes" id="UP000287687">
    <property type="component" value="Unassembled WGS sequence"/>
</dbReference>
<sequence length="357" mass="40182">MLFSEYWDRLMLRPQIRPSPRRPTRKTINQIILFGRHPNPTTDYYFGARLSARGMPPYEIVDMADRNLHRLNPEGAFIIICRYASSRVLDWIEASHSRLAGVGLFLDDDIPSVILSDESSIRYKLSLLKNAIMPLRRLNRELDILWVSTPKLAEAVGCIDAQVLPPAPPTFLWDVAGRKSSRADSETISIAYHATGIHVKEHSFLQPVIADVLAARPNAIFEVFADNRTRPIWKGMDRVDIRDPLPWQGYVKECENRQIDIMLVPLAPTKVNDCRSPTKRIDVARLEAAGIFSASSAYGEPDGSCEIRLLYNRDIWHQTLLELIDDPARRAAGAEATRLLVGQMSSDADSGLLLNSA</sequence>